<comment type="caution">
    <text evidence="3">The sequence shown here is derived from an EMBL/GenBank/DDBJ whole genome shotgun (WGS) entry which is preliminary data.</text>
</comment>
<dbReference type="PANTHER" id="PTHR13360">
    <property type="entry name" value="ACTIVATING SIGNAL COINTEGRATOR 1 COMPLEX SUBUNIT 1"/>
    <property type="match status" value="1"/>
</dbReference>
<feature type="domain" description="K Homology" evidence="2">
    <location>
        <begin position="57"/>
        <end position="125"/>
    </location>
</feature>
<dbReference type="InterPro" id="IPR009210">
    <property type="entry name" value="ASCC1"/>
</dbReference>
<dbReference type="Gene3D" id="3.30.1370.10">
    <property type="entry name" value="K Homology domain, type 1"/>
    <property type="match status" value="1"/>
</dbReference>
<dbReference type="InterPro" id="IPR047538">
    <property type="entry name" value="KH-I_ASCC1"/>
</dbReference>
<accession>A0ABQ9EKA4</accession>
<dbReference type="PANTHER" id="PTHR13360:SF1">
    <property type="entry name" value="ACTIVATING SIGNAL COINTEGRATOR 1 COMPLEX SUBUNIT 1"/>
    <property type="match status" value="1"/>
</dbReference>
<reference evidence="3 4" key="1">
    <citation type="submission" date="2022-12" db="EMBL/GenBank/DDBJ databases">
        <title>Chromosome-level genome of Tegillarca granosa.</title>
        <authorList>
            <person name="Kim J."/>
        </authorList>
    </citation>
    <scope>NUCLEOTIDE SEQUENCE [LARGE SCALE GENOMIC DNA]</scope>
    <source>
        <strain evidence="3">Teg-2019</strain>
        <tissue evidence="3">Adductor muscle</tissue>
    </source>
</reference>
<name>A0ABQ9EKA4_TEGGR</name>
<protein>
    <recommendedName>
        <fullName evidence="2">K Homology domain-containing protein</fullName>
    </recommendedName>
</protein>
<dbReference type="Pfam" id="PF00013">
    <property type="entry name" value="KH_1"/>
    <property type="match status" value="1"/>
</dbReference>
<dbReference type="InterPro" id="IPR036612">
    <property type="entry name" value="KH_dom_type_1_sf"/>
</dbReference>
<evidence type="ECO:0000313" key="4">
    <source>
        <dbReference type="Proteomes" id="UP001217089"/>
    </source>
</evidence>
<dbReference type="CDD" id="cd22419">
    <property type="entry name" value="KH-I_ASCC1"/>
    <property type="match status" value="1"/>
</dbReference>
<dbReference type="InterPro" id="IPR004087">
    <property type="entry name" value="KH_dom"/>
</dbReference>
<evidence type="ECO:0000256" key="1">
    <source>
        <dbReference type="PROSITE-ProRule" id="PRU00117"/>
    </source>
</evidence>
<evidence type="ECO:0000313" key="3">
    <source>
        <dbReference type="EMBL" id="KAJ8305691.1"/>
    </source>
</evidence>
<dbReference type="PIRSF" id="PIRSF027019">
    <property type="entry name" value="Euk_LigT"/>
    <property type="match status" value="1"/>
</dbReference>
<sequence>MDVLRPQIIKIGNRCYRKNPSLQNDMKKNHGAKDVVQNCDWNDEACDTQFDIVETDKGFEISLDIPSTFFKHIIGKKGETRRRLENETKTQIKIPKSGQEGPIIVAGHDKQGVISAKTRIEVIVDSARQREPFTHFLSFPVTSEAVKCAFTDFKSDVLRQCDSNCLEDLIRPILKDKPLISRVKGLEYMNDDPNNVDVLYAKVELIHDPERLQILVDRLVDKFTASGFMQREHDHVKLHITVMNTLMRKDPSGAPLPWKQDRKGDIRKDRESFNAVNVMKVPWSPIATAL</sequence>
<dbReference type="SUPFAM" id="SSF54791">
    <property type="entry name" value="Eukaryotic type KH-domain (KH-domain type I)"/>
    <property type="match status" value="1"/>
</dbReference>
<dbReference type="SMART" id="SM00322">
    <property type="entry name" value="KH"/>
    <property type="match status" value="1"/>
</dbReference>
<gene>
    <name evidence="3" type="ORF">KUTeg_016236</name>
</gene>
<evidence type="ECO:0000259" key="2">
    <source>
        <dbReference type="SMART" id="SM00322"/>
    </source>
</evidence>
<dbReference type="Proteomes" id="UP001217089">
    <property type="component" value="Unassembled WGS sequence"/>
</dbReference>
<dbReference type="InterPro" id="IPR004088">
    <property type="entry name" value="KH_dom_type_1"/>
</dbReference>
<dbReference type="InterPro" id="IPR019510">
    <property type="entry name" value="AKAP7-like_phosphoesterase"/>
</dbReference>
<dbReference type="Gene3D" id="3.90.1140.10">
    <property type="entry name" value="Cyclic phosphodiesterase"/>
    <property type="match status" value="1"/>
</dbReference>
<keyword evidence="1" id="KW-0694">RNA-binding</keyword>
<keyword evidence="4" id="KW-1185">Reference proteome</keyword>
<proteinExistence type="predicted"/>
<dbReference type="PROSITE" id="PS50084">
    <property type="entry name" value="KH_TYPE_1"/>
    <property type="match status" value="1"/>
</dbReference>
<dbReference type="Pfam" id="PF10469">
    <property type="entry name" value="AKAP7_NLS"/>
    <property type="match status" value="1"/>
</dbReference>
<dbReference type="EMBL" id="JARBDR010000813">
    <property type="protein sequence ID" value="KAJ8305691.1"/>
    <property type="molecule type" value="Genomic_DNA"/>
</dbReference>
<organism evidence="3 4">
    <name type="scientific">Tegillarca granosa</name>
    <name type="common">Malaysian cockle</name>
    <name type="synonym">Anadara granosa</name>
    <dbReference type="NCBI Taxonomy" id="220873"/>
    <lineage>
        <taxon>Eukaryota</taxon>
        <taxon>Metazoa</taxon>
        <taxon>Spiralia</taxon>
        <taxon>Lophotrochozoa</taxon>
        <taxon>Mollusca</taxon>
        <taxon>Bivalvia</taxon>
        <taxon>Autobranchia</taxon>
        <taxon>Pteriomorphia</taxon>
        <taxon>Arcoida</taxon>
        <taxon>Arcoidea</taxon>
        <taxon>Arcidae</taxon>
        <taxon>Tegillarca</taxon>
    </lineage>
</organism>